<dbReference type="CDD" id="cd00041">
    <property type="entry name" value="CUB"/>
    <property type="match status" value="2"/>
</dbReference>
<dbReference type="InterPro" id="IPR000859">
    <property type="entry name" value="CUB_dom"/>
</dbReference>
<name>A0A8C0JDH6_CHEAB</name>
<dbReference type="SUPFAM" id="SSF49854">
    <property type="entry name" value="Spermadhesin, CUB domain"/>
    <property type="match status" value="2"/>
</dbReference>
<dbReference type="GO" id="GO:0006508">
    <property type="term" value="P:proteolysis"/>
    <property type="evidence" value="ECO:0007669"/>
    <property type="project" value="TreeGrafter"/>
</dbReference>
<keyword evidence="3 5" id="KW-1015">Disulfide bond</keyword>
<evidence type="ECO:0000256" key="3">
    <source>
        <dbReference type="ARBA" id="ARBA00023157"/>
    </source>
</evidence>
<evidence type="ECO:0000256" key="2">
    <source>
        <dbReference type="ARBA" id="ARBA00022737"/>
    </source>
</evidence>
<evidence type="ECO:0000256" key="1">
    <source>
        <dbReference type="ARBA" id="ARBA00004398"/>
    </source>
</evidence>
<sequence length="292" mass="32107">APRAAAWGTLCHRNPVTVTLGVSPRPVFLCGGEHVGESGYIASEGFPNHYPPGKTCTWTITVPEGQVVILSFRVFDLEPDPGCRYDSLEIFNGHLDTAQRLGRFCGTFRPGALLSTSNRMMLRMVTDEGTGGRGFLVWFSSGLPHVNEHQFCGGKLEKPQGSLKTPNWPESNYPAGISCSWHIIAPVGQVVELTFGKFDVEDDTYCRYDYVAIFNGGATDDSRRVGKFCGDRAPGYHRHRENCRARGRRPGHSHRLAPQHVQSRSPQPAPGQERGHPAPGGPLPPVPRPEER</sequence>
<feature type="disulfide bond" evidence="5">
    <location>
        <begin position="152"/>
        <end position="179"/>
    </location>
</feature>
<dbReference type="GO" id="GO:0016504">
    <property type="term" value="F:peptidase activator activity"/>
    <property type="evidence" value="ECO:0007669"/>
    <property type="project" value="TreeGrafter"/>
</dbReference>
<dbReference type="Pfam" id="PF00431">
    <property type="entry name" value="CUB"/>
    <property type="match status" value="2"/>
</dbReference>
<dbReference type="Gene3D" id="2.60.120.290">
    <property type="entry name" value="Spermadhesin, CUB domain"/>
    <property type="match status" value="2"/>
</dbReference>
<dbReference type="Ensembl" id="ENSCABT00000033907.1">
    <property type="protein sequence ID" value="ENSCABP00000030931.1"/>
    <property type="gene ID" value="ENSCABG00000022617.1"/>
</dbReference>
<comment type="subcellular location">
    <subcellularLocation>
        <location evidence="1">Cytoplasmic vesicle</location>
        <location evidence="1">Secretory vesicle</location>
    </subcellularLocation>
</comment>
<dbReference type="GO" id="GO:0005518">
    <property type="term" value="F:collagen binding"/>
    <property type="evidence" value="ECO:0007669"/>
    <property type="project" value="TreeGrafter"/>
</dbReference>
<proteinExistence type="predicted"/>
<dbReference type="FunFam" id="2.60.120.290:FF:000005">
    <property type="entry name" value="Procollagen C-endopeptidase enhancer 1"/>
    <property type="match status" value="2"/>
</dbReference>
<reference evidence="8" key="2">
    <citation type="submission" date="2025-09" db="UniProtKB">
        <authorList>
            <consortium name="Ensembl"/>
        </authorList>
    </citation>
    <scope>IDENTIFICATION</scope>
</reference>
<evidence type="ECO:0000313" key="8">
    <source>
        <dbReference type="Ensembl" id="ENSCABP00000030931.1"/>
    </source>
</evidence>
<comment type="caution">
    <text evidence="5">Lacks conserved residue(s) required for the propagation of feature annotation.</text>
</comment>
<accession>A0A8C0JDH6</accession>
<protein>
    <submittedName>
        <fullName evidence="8">Procollagen C-endopeptidase enhancer</fullName>
    </submittedName>
</protein>
<evidence type="ECO:0000256" key="5">
    <source>
        <dbReference type="PROSITE-ProRule" id="PRU00059"/>
    </source>
</evidence>
<dbReference type="AlphaFoldDB" id="A0A8C0JDH6"/>
<feature type="domain" description="CUB" evidence="7">
    <location>
        <begin position="30"/>
        <end position="142"/>
    </location>
</feature>
<organism evidence="8 9">
    <name type="scientific">Chelonoidis abingdonii</name>
    <name type="common">Abingdon island giant tortoise</name>
    <name type="synonym">Testudo abingdonii</name>
    <dbReference type="NCBI Taxonomy" id="106734"/>
    <lineage>
        <taxon>Eukaryota</taxon>
        <taxon>Metazoa</taxon>
        <taxon>Chordata</taxon>
        <taxon>Craniata</taxon>
        <taxon>Vertebrata</taxon>
        <taxon>Euteleostomi</taxon>
        <taxon>Archelosauria</taxon>
        <taxon>Testudinata</taxon>
        <taxon>Testudines</taxon>
        <taxon>Cryptodira</taxon>
        <taxon>Durocryptodira</taxon>
        <taxon>Testudinoidea</taxon>
        <taxon>Testudinidae</taxon>
        <taxon>Chelonoidis</taxon>
    </lineage>
</organism>
<dbReference type="GO" id="GO:0005615">
    <property type="term" value="C:extracellular space"/>
    <property type="evidence" value="ECO:0007669"/>
    <property type="project" value="TreeGrafter"/>
</dbReference>
<dbReference type="PANTHER" id="PTHR24251:SF24">
    <property type="entry name" value="PROCOLLAGEN C-ENDOPEPTIDASE ENHANCER 1"/>
    <property type="match status" value="1"/>
</dbReference>
<keyword evidence="9" id="KW-1185">Reference proteome</keyword>
<dbReference type="Proteomes" id="UP000694404">
    <property type="component" value="Unplaced"/>
</dbReference>
<feature type="domain" description="CUB" evidence="7">
    <location>
        <begin position="152"/>
        <end position="234"/>
    </location>
</feature>
<evidence type="ECO:0000313" key="9">
    <source>
        <dbReference type="Proteomes" id="UP000694404"/>
    </source>
</evidence>
<feature type="compositionally biased region" description="Pro residues" evidence="6">
    <location>
        <begin position="279"/>
        <end position="292"/>
    </location>
</feature>
<keyword evidence="4" id="KW-0968">Cytoplasmic vesicle</keyword>
<evidence type="ECO:0000256" key="6">
    <source>
        <dbReference type="SAM" id="MobiDB-lite"/>
    </source>
</evidence>
<dbReference type="PANTHER" id="PTHR24251">
    <property type="entry name" value="OVOCHYMASE-RELATED"/>
    <property type="match status" value="1"/>
</dbReference>
<dbReference type="InterPro" id="IPR035914">
    <property type="entry name" value="Sperma_CUB_dom_sf"/>
</dbReference>
<evidence type="ECO:0000256" key="4">
    <source>
        <dbReference type="ARBA" id="ARBA00023329"/>
    </source>
</evidence>
<feature type="region of interest" description="Disordered" evidence="6">
    <location>
        <begin position="240"/>
        <end position="292"/>
    </location>
</feature>
<reference evidence="8" key="1">
    <citation type="submission" date="2025-08" db="UniProtKB">
        <authorList>
            <consortium name="Ensembl"/>
        </authorList>
    </citation>
    <scope>IDENTIFICATION</scope>
</reference>
<keyword evidence="2" id="KW-0677">Repeat</keyword>
<dbReference type="GO" id="GO:0030133">
    <property type="term" value="C:transport vesicle"/>
    <property type="evidence" value="ECO:0007669"/>
    <property type="project" value="UniProtKB-SubCell"/>
</dbReference>
<dbReference type="GeneTree" id="ENSGT00940000159264"/>
<dbReference type="SMART" id="SM00042">
    <property type="entry name" value="CUB"/>
    <property type="match status" value="2"/>
</dbReference>
<feature type="compositionally biased region" description="Basic residues" evidence="6">
    <location>
        <begin position="240"/>
        <end position="257"/>
    </location>
</feature>
<dbReference type="PROSITE" id="PS01180">
    <property type="entry name" value="CUB"/>
    <property type="match status" value="2"/>
</dbReference>
<evidence type="ECO:0000259" key="7">
    <source>
        <dbReference type="PROSITE" id="PS01180"/>
    </source>
</evidence>
<gene>
    <name evidence="8" type="primary">PCOLCE</name>
</gene>